<dbReference type="InterPro" id="IPR005117">
    <property type="entry name" value="NiRdtase/SiRdtase_haem-b_fer"/>
</dbReference>
<evidence type="ECO:0000256" key="1">
    <source>
        <dbReference type="ARBA" id="ARBA00022485"/>
    </source>
</evidence>
<dbReference type="SUPFAM" id="SSF56014">
    <property type="entry name" value="Nitrite and sulphite reductase 4Fe-4S domain-like"/>
    <property type="match status" value="1"/>
</dbReference>
<keyword evidence="4" id="KW-0560">Oxidoreductase</keyword>
<sequence length="375" mass="39002">MAEIEVKGWCPGALRPMRSGDGWVVRVRPRLARLTRAQALGLCDAAQTYGAGLIDLTNRANLQIRGVSDGALAPLQEALGALGLLDSDAELESRRNILIAPDWATGDDSARLWSGLAARLADLPALPPKMGFAIDAGAAPVLTGDPADFRIERGPAGLILRADGRAQGMVLEPGHEIEALIRLCQWFMETGGAQAGRMARHGAMLPDWARWDAAPAPARAPLVPGPTAGGLVLGVAFGQIPAADLAQALARTDAQALRVTPWRCLVLEGGGAARLPESLITTPDHPALRVDACAGAPLCPQASVATRALAQALAPKIRGSLHVSGCAKGCARARPADITLIGREGRFDLVMDGQTVATALDADDVLARFGGIDAI</sequence>
<dbReference type="SUPFAM" id="SSF55124">
    <property type="entry name" value="Nitrite/Sulfite reductase N-terminal domain-like"/>
    <property type="match status" value="1"/>
</dbReference>
<accession>A0A2W7Q5X6</accession>
<name>A0A2W7Q5X6_9RHOB</name>
<dbReference type="GO" id="GO:0020037">
    <property type="term" value="F:heme binding"/>
    <property type="evidence" value="ECO:0007669"/>
    <property type="project" value="InterPro"/>
</dbReference>
<evidence type="ECO:0000256" key="4">
    <source>
        <dbReference type="ARBA" id="ARBA00023002"/>
    </source>
</evidence>
<keyword evidence="2" id="KW-0349">Heme</keyword>
<dbReference type="Proteomes" id="UP000249364">
    <property type="component" value="Unassembled WGS sequence"/>
</dbReference>
<evidence type="ECO:0000256" key="3">
    <source>
        <dbReference type="ARBA" id="ARBA00022723"/>
    </source>
</evidence>
<dbReference type="InterPro" id="IPR036136">
    <property type="entry name" value="Nit/Sulf_reduc_fer-like_dom_sf"/>
</dbReference>
<dbReference type="PANTHER" id="PTHR32439">
    <property type="entry name" value="FERREDOXIN--NITRITE REDUCTASE, CHLOROPLASTIC"/>
    <property type="match status" value="1"/>
</dbReference>
<evidence type="ECO:0000256" key="2">
    <source>
        <dbReference type="ARBA" id="ARBA00022617"/>
    </source>
</evidence>
<dbReference type="AlphaFoldDB" id="A0A2W7Q5X6"/>
<comment type="caution">
    <text evidence="8">The sequence shown here is derived from an EMBL/GenBank/DDBJ whole genome shotgun (WGS) entry which is preliminary data.</text>
</comment>
<dbReference type="PROSITE" id="PS00365">
    <property type="entry name" value="NIR_SIR"/>
    <property type="match status" value="1"/>
</dbReference>
<dbReference type="GO" id="GO:0051539">
    <property type="term" value="F:4 iron, 4 sulfur cluster binding"/>
    <property type="evidence" value="ECO:0007669"/>
    <property type="project" value="UniProtKB-KW"/>
</dbReference>
<organism evidence="8 9">
    <name type="scientific">Roseinatronobacter thiooxidans</name>
    <dbReference type="NCBI Taxonomy" id="121821"/>
    <lineage>
        <taxon>Bacteria</taxon>
        <taxon>Pseudomonadati</taxon>
        <taxon>Pseudomonadota</taxon>
        <taxon>Alphaproteobacteria</taxon>
        <taxon>Rhodobacterales</taxon>
        <taxon>Paracoccaceae</taxon>
        <taxon>Roseinatronobacter</taxon>
    </lineage>
</organism>
<protein>
    <submittedName>
        <fullName evidence="8">Precorrin-3B synthase</fullName>
    </submittedName>
</protein>
<dbReference type="PANTHER" id="PTHR32439:SF9">
    <property type="entry name" value="BLR3264 PROTEIN"/>
    <property type="match status" value="1"/>
</dbReference>
<dbReference type="GO" id="GO:0016491">
    <property type="term" value="F:oxidoreductase activity"/>
    <property type="evidence" value="ECO:0007669"/>
    <property type="project" value="UniProtKB-KW"/>
</dbReference>
<keyword evidence="6" id="KW-0411">Iron-sulfur</keyword>
<dbReference type="OrthoDB" id="7459360at2"/>
<evidence type="ECO:0000256" key="6">
    <source>
        <dbReference type="ARBA" id="ARBA00023014"/>
    </source>
</evidence>
<keyword evidence="3" id="KW-0479">Metal-binding</keyword>
<dbReference type="Gene3D" id="3.90.480.10">
    <property type="entry name" value="Sulfite Reductase Hemoprotein,Domain 2"/>
    <property type="match status" value="1"/>
</dbReference>
<dbReference type="STRING" id="121821.GCA_001870675_00646"/>
<keyword evidence="9" id="KW-1185">Reference proteome</keyword>
<evidence type="ECO:0000313" key="9">
    <source>
        <dbReference type="Proteomes" id="UP000249364"/>
    </source>
</evidence>
<reference evidence="8 9" key="1">
    <citation type="submission" date="2018-06" db="EMBL/GenBank/DDBJ databases">
        <title>Genomic Encyclopedia of Archaeal and Bacterial Type Strains, Phase II (KMG-II): from individual species to whole genera.</title>
        <authorList>
            <person name="Goeker M."/>
        </authorList>
    </citation>
    <scope>NUCLEOTIDE SEQUENCE [LARGE SCALE GENOMIC DNA]</scope>
    <source>
        <strain evidence="8 9">DSM 13087</strain>
    </source>
</reference>
<keyword evidence="5" id="KW-0408">Iron</keyword>
<dbReference type="Gene3D" id="3.30.413.10">
    <property type="entry name" value="Sulfite Reductase Hemoprotein, domain 1"/>
    <property type="match status" value="2"/>
</dbReference>
<proteinExistence type="predicted"/>
<evidence type="ECO:0000259" key="7">
    <source>
        <dbReference type="Pfam" id="PF03460"/>
    </source>
</evidence>
<dbReference type="InterPro" id="IPR006066">
    <property type="entry name" value="NO2/SO3_Rdtase_FeS/sirohaem_BS"/>
</dbReference>
<dbReference type="Pfam" id="PF03460">
    <property type="entry name" value="NIR_SIR_ferr"/>
    <property type="match status" value="1"/>
</dbReference>
<evidence type="ECO:0000256" key="5">
    <source>
        <dbReference type="ARBA" id="ARBA00023004"/>
    </source>
</evidence>
<gene>
    <name evidence="8" type="ORF">LY56_02727</name>
</gene>
<dbReference type="GO" id="GO:0046872">
    <property type="term" value="F:metal ion binding"/>
    <property type="evidence" value="ECO:0007669"/>
    <property type="project" value="UniProtKB-KW"/>
</dbReference>
<keyword evidence="1" id="KW-0004">4Fe-4S</keyword>
<dbReference type="RefSeq" id="WP_071469583.1">
    <property type="nucleotide sequence ID" value="NZ_MEHT01000015.1"/>
</dbReference>
<dbReference type="EMBL" id="QKZQ01000013">
    <property type="protein sequence ID" value="PZX39557.1"/>
    <property type="molecule type" value="Genomic_DNA"/>
</dbReference>
<dbReference type="InterPro" id="IPR045854">
    <property type="entry name" value="NO2/SO3_Rdtase_4Fe4S_sf"/>
</dbReference>
<feature type="domain" description="Nitrite/Sulfite reductase ferredoxin-like" evidence="7">
    <location>
        <begin position="16"/>
        <end position="81"/>
    </location>
</feature>
<dbReference type="InterPro" id="IPR051329">
    <property type="entry name" value="NIR_SIR_4Fe-4S"/>
</dbReference>
<evidence type="ECO:0000313" key="8">
    <source>
        <dbReference type="EMBL" id="PZX39557.1"/>
    </source>
</evidence>